<dbReference type="RefSeq" id="WP_064121584.1">
    <property type="nucleotide sequence ID" value="NZ_CP015243.1"/>
</dbReference>
<reference evidence="1 2" key="1">
    <citation type="submission" date="2016-04" db="EMBL/GenBank/DDBJ databases">
        <title>Complete Genome Sequence of Halotalea alkalilenta IHB B 13600.</title>
        <authorList>
            <person name="Swarnkar M.K."/>
            <person name="Sharma A."/>
            <person name="Kaushal K."/>
            <person name="Soni R."/>
            <person name="Rana S."/>
            <person name="Singh A.K."/>
            <person name="Gulati A."/>
        </authorList>
    </citation>
    <scope>NUCLEOTIDE SEQUENCE [LARGE SCALE GENOMIC DNA]</scope>
    <source>
        <strain evidence="1 2">IHB B 13600</strain>
    </source>
</reference>
<dbReference type="AlphaFoldDB" id="A0A172YBV8"/>
<dbReference type="PANTHER" id="PTHR30528:SF0">
    <property type="entry name" value="CYTOPLASMIC PROTEIN"/>
    <property type="match status" value="1"/>
</dbReference>
<name>A0A172YBV8_9GAMM</name>
<dbReference type="STRING" id="376489.A5892_03250"/>
<dbReference type="KEGG" id="haa:A5892_03250"/>
<dbReference type="EMBL" id="CP015243">
    <property type="protein sequence ID" value="ANF56606.1"/>
    <property type="molecule type" value="Genomic_DNA"/>
</dbReference>
<evidence type="ECO:0000313" key="1">
    <source>
        <dbReference type="EMBL" id="ANF56606.1"/>
    </source>
</evidence>
<keyword evidence="2" id="KW-1185">Reference proteome</keyword>
<dbReference type="Proteomes" id="UP000077875">
    <property type="component" value="Chromosome"/>
</dbReference>
<protein>
    <submittedName>
        <fullName evidence="1">Cytoplasmic protein</fullName>
    </submittedName>
</protein>
<gene>
    <name evidence="1" type="ORF">A5892_03250</name>
</gene>
<dbReference type="PANTHER" id="PTHR30528">
    <property type="entry name" value="CYTOPLASMIC PROTEIN"/>
    <property type="match status" value="1"/>
</dbReference>
<dbReference type="Pfam" id="PF06224">
    <property type="entry name" value="AlkZ-like"/>
    <property type="match status" value="1"/>
</dbReference>
<organism evidence="1 2">
    <name type="scientific">Halotalea alkalilenta</name>
    <dbReference type="NCBI Taxonomy" id="376489"/>
    <lineage>
        <taxon>Bacteria</taxon>
        <taxon>Pseudomonadati</taxon>
        <taxon>Pseudomonadota</taxon>
        <taxon>Gammaproteobacteria</taxon>
        <taxon>Oceanospirillales</taxon>
        <taxon>Halomonadaceae</taxon>
        <taxon>Halotalea</taxon>
    </lineage>
</organism>
<accession>A0A172YBV8</accession>
<proteinExistence type="predicted"/>
<sequence>MARERLSASQARRLALSAQGFATPRPQRCDRGHLRRMLERIQVLQIDSVNAVVRAHYLPLFSRLGDYPRQLLDEAAWSAGRHRQLFEYWGHEASLLPLELYPAMRWRMLEARAGVGIYKGLARFGAEHRDVIERVLGEIERHGARPASALNTRQGPAGPWWDWSDEKQALEWLFAAGLVTVSGRRGFERLYDLPERVLPEAVLARPEPDAAAAQRELVERSARALGVATQRDLRDYYRLSPKATQEALQALVEEGRLRPVEVEGWRGPGYLVGDPVIPRRIETSALLAPFDPLIWDRARTERLFGFHYRLEIYVPEGKRRYGYYVLPFLFGERMVARLDLRTRRREGILELLAVHQEPDLAIDEYELEALALELERLADWLELPRLKLSCPRPLASRLVPLLQHRR</sequence>
<evidence type="ECO:0000313" key="2">
    <source>
        <dbReference type="Proteomes" id="UP000077875"/>
    </source>
</evidence>
<dbReference type="InterPro" id="IPR009351">
    <property type="entry name" value="AlkZ-like"/>
</dbReference>